<accession>A0A1B1E6A0</accession>
<dbReference type="KEGG" id="pcot:PCOAH_00051260"/>
<feature type="domain" description="Schizont-infected cell agglutination C-terminal" evidence="4">
    <location>
        <begin position="623"/>
        <end position="736"/>
    </location>
</feature>
<feature type="compositionally biased region" description="Low complexity" evidence="1">
    <location>
        <begin position="505"/>
        <end position="514"/>
    </location>
</feature>
<proteinExistence type="predicted"/>
<dbReference type="Pfam" id="PF12887">
    <property type="entry name" value="SICA_alpha"/>
    <property type="match status" value="1"/>
</dbReference>
<dbReference type="RefSeq" id="XP_019917175.1">
    <property type="nucleotide sequence ID" value="XM_020061908.1"/>
</dbReference>
<protein>
    <submittedName>
        <fullName evidence="6">SICA antigen</fullName>
    </submittedName>
</protein>
<feature type="region of interest" description="Disordered" evidence="1">
    <location>
        <begin position="491"/>
        <end position="524"/>
    </location>
</feature>
<sequence length="742" mass="84884">MIWDELEEVFNDMMKNIEKDGGNDQGHCSTLGKDDNLDRPKELCKLLLRISFWMDGFVRENKGTVRDRWVPREKRIDVRKEQEELQHYYRCLLGNVIIIKMLGTHCDLEKVAQTVRDGRGFMRLSVGNTGPGNDVCKGVDVGSLNLAGKFMWEEIKEWINAYKGTGGEARRSTIGIKRQNKLQRIRAEGQDKTYCPHEKKTERETLEKLGITVPDDYDEDINLQNDSAPLEKNALVELVKDVRSIVGNNIGRKGGELDDTDIKQKIQEKRKELDQALQKHIHLPISGGATSSDSCDHFNKVKQKWFKNRKREEKNSWDVDEPKGIWGDIKGQLDNLSNAITHESTGDDGSCNNVTQTDETNKEANIKACNYIVKVLKHIYGITAESEKAEHKDNRTFSQTMECAILNAFIDKLRNEKPCVKDEAVNKAFEVGKQHMDSWCTDKEKNGNCYECTRGSHLNCKINDKKIGEKLKKKLDEDKNIQNIMKDICQTTSTTPAKETEGTEETGPPEVSEGSTIPTTPPKNIADTAVNWMRESKGHGSVQISIENPSSTQIDMDRSSDPYANGPIITGNDPDVLIPLLSSQFRKHPWNLNLGVLKLLKILFFLVQVVVLVVLNYKDHHNKYFALLGKRRKRYRRAYQVRGPSLHEQVIEHGMDHLGPREYYLVKERKPRSTPIKRRKKRSRRRMIIDIHLEVLNECQKGDVTLSKEDFFEILVQEFMGSGFIEEESAPKEKVQFLDSGF</sequence>
<reference evidence="7" key="1">
    <citation type="submission" date="2016-06" db="EMBL/GenBank/DDBJ databases">
        <title>First high quality genome sequence of Plasmodium coatneyi using continuous long reads from single molecule, real-time sequencing.</title>
        <authorList>
            <person name="Chien J.-T."/>
            <person name="Pakala S.B."/>
            <person name="Geraldo J.A."/>
            <person name="Lapp S.A."/>
            <person name="Barnwell J.W."/>
            <person name="Kissinger J.C."/>
            <person name="Galinski M.R."/>
            <person name="Humphrey J.C."/>
        </authorList>
    </citation>
    <scope>NUCLEOTIDE SEQUENCE [LARGE SCALE GENOMIC DNA]</scope>
    <source>
        <strain evidence="7">Hackeri</strain>
    </source>
</reference>
<feature type="domain" description="Schizont-infected cell agglutination extracellular alpha" evidence="5">
    <location>
        <begin position="4"/>
        <end position="158"/>
    </location>
</feature>
<organism evidence="6 7">
    <name type="scientific">Plasmodium coatneyi</name>
    <dbReference type="NCBI Taxonomy" id="208452"/>
    <lineage>
        <taxon>Eukaryota</taxon>
        <taxon>Sar</taxon>
        <taxon>Alveolata</taxon>
        <taxon>Apicomplexa</taxon>
        <taxon>Aconoidasida</taxon>
        <taxon>Haemosporida</taxon>
        <taxon>Plasmodiidae</taxon>
        <taxon>Plasmodium</taxon>
    </lineage>
</organism>
<dbReference type="GeneID" id="30911860"/>
<evidence type="ECO:0000259" key="5">
    <source>
        <dbReference type="Pfam" id="PF12887"/>
    </source>
</evidence>
<dbReference type="VEuPathDB" id="PlasmoDB:PCOAH_00051260"/>
<dbReference type="EMBL" id="CP016251">
    <property type="protein sequence ID" value="ANQ10480.1"/>
    <property type="molecule type" value="Genomic_DNA"/>
</dbReference>
<evidence type="ECO:0000313" key="7">
    <source>
        <dbReference type="Proteomes" id="UP000092716"/>
    </source>
</evidence>
<evidence type="ECO:0000259" key="3">
    <source>
        <dbReference type="Pfam" id="PF12878"/>
    </source>
</evidence>
<dbReference type="InterPro" id="IPR024288">
    <property type="entry name" value="SICA_C"/>
</dbReference>
<evidence type="ECO:0000256" key="1">
    <source>
        <dbReference type="SAM" id="MobiDB-lite"/>
    </source>
</evidence>
<evidence type="ECO:0000313" key="6">
    <source>
        <dbReference type="EMBL" id="ANQ10480.1"/>
    </source>
</evidence>
<keyword evidence="2" id="KW-0472">Membrane</keyword>
<dbReference type="InterPro" id="IPR024285">
    <property type="entry name" value="SICA_extracell_b"/>
</dbReference>
<dbReference type="Proteomes" id="UP000092716">
    <property type="component" value="Chromosome 13"/>
</dbReference>
<dbReference type="AlphaFoldDB" id="A0A1B1E6A0"/>
<feature type="domain" description="Schizont-infected cell agglutination extracellular beta" evidence="3">
    <location>
        <begin position="295"/>
        <end position="462"/>
    </location>
</feature>
<keyword evidence="2" id="KW-0812">Transmembrane</keyword>
<dbReference type="InterPro" id="IPR024290">
    <property type="entry name" value="SICA_extracell_a"/>
</dbReference>
<dbReference type="OrthoDB" id="9945370at2759"/>
<dbReference type="Pfam" id="PF12879">
    <property type="entry name" value="SICA_C"/>
    <property type="match status" value="1"/>
</dbReference>
<keyword evidence="7" id="KW-1185">Reference proteome</keyword>
<gene>
    <name evidence="6" type="ORF">PCOAH_00051260</name>
</gene>
<evidence type="ECO:0000256" key="2">
    <source>
        <dbReference type="SAM" id="Phobius"/>
    </source>
</evidence>
<name>A0A1B1E6A0_9APIC</name>
<dbReference type="Pfam" id="PF12878">
    <property type="entry name" value="SICA_beta"/>
    <property type="match status" value="1"/>
</dbReference>
<keyword evidence="2" id="KW-1133">Transmembrane helix</keyword>
<feature type="transmembrane region" description="Helical" evidence="2">
    <location>
        <begin position="590"/>
        <end position="615"/>
    </location>
</feature>
<evidence type="ECO:0000259" key="4">
    <source>
        <dbReference type="Pfam" id="PF12879"/>
    </source>
</evidence>